<name>A0A411WZP8_9BURK</name>
<accession>A0A411WZP8</accession>
<keyword evidence="4" id="KW-1185">Reference proteome</keyword>
<evidence type="ECO:0000313" key="3">
    <source>
        <dbReference type="EMBL" id="QBI02186.1"/>
    </source>
</evidence>
<organism evidence="2 5">
    <name type="scientific">Pseudoduganella albidiflava</name>
    <dbReference type="NCBI Taxonomy" id="321983"/>
    <lineage>
        <taxon>Bacteria</taxon>
        <taxon>Pseudomonadati</taxon>
        <taxon>Pseudomonadota</taxon>
        <taxon>Betaproteobacteria</taxon>
        <taxon>Burkholderiales</taxon>
        <taxon>Oxalobacteraceae</taxon>
        <taxon>Telluria group</taxon>
        <taxon>Pseudoduganella</taxon>
    </lineage>
</organism>
<dbReference type="EMBL" id="CP036401">
    <property type="protein sequence ID" value="QBI02186.1"/>
    <property type="molecule type" value="Genomic_DNA"/>
</dbReference>
<dbReference type="EMBL" id="BMWV01000013">
    <property type="protein sequence ID" value="GGY59876.1"/>
    <property type="molecule type" value="Genomic_DNA"/>
</dbReference>
<gene>
    <name evidence="3" type="ORF">EYF70_15995</name>
    <name evidence="2" type="ORF">GCM10007387_48010</name>
</gene>
<reference evidence="2" key="3">
    <citation type="submission" date="2022-12" db="EMBL/GenBank/DDBJ databases">
        <authorList>
            <person name="Sun Q."/>
            <person name="Kim S."/>
        </authorList>
    </citation>
    <scope>NUCLEOTIDE SEQUENCE</scope>
    <source>
        <strain evidence="2">KCTC 12343</strain>
    </source>
</reference>
<dbReference type="RefSeq" id="WP_131146301.1">
    <property type="nucleotide sequence ID" value="NZ_BMWV01000013.1"/>
</dbReference>
<feature type="region of interest" description="Disordered" evidence="1">
    <location>
        <begin position="51"/>
        <end position="74"/>
    </location>
</feature>
<reference evidence="3 4" key="2">
    <citation type="submission" date="2019-02" db="EMBL/GenBank/DDBJ databases">
        <title>Draft Genome Sequences of Six Type Strains of the Genus Massilia.</title>
        <authorList>
            <person name="Miess H."/>
            <person name="Frediansyhah A."/>
            <person name="Gross H."/>
        </authorList>
    </citation>
    <scope>NUCLEOTIDE SEQUENCE [LARGE SCALE GENOMIC DNA]</scope>
    <source>
        <strain evidence="3 4">DSM 17472</strain>
    </source>
</reference>
<feature type="region of interest" description="Disordered" evidence="1">
    <location>
        <begin position="1"/>
        <end position="31"/>
    </location>
</feature>
<sequence>MTTNLIHRPGMAGAGQEGDTMPASPARSGPYAEAIQEADGRSVRQLFGAAVEGGGPRADGGSGSGRGAAFSISEQDVDRDAVRQVMASGAPEPELSGTGFTYRHDWGPRRGQWTLRLNWPAVGPQSHVFVSIGEGAAGGPDAGKFLGAARYTLHNVAPRPGGVDIWVNVEWGADIPLYVDYLVVNPPTLGTRTVSVTVHRHSAVALTDAEADRILRDMGTVLQGADTGADIATRVQFVRNGPVRLLPATVPATIQTQAEWNTLMGAGTGIKVVQAIRWCGGPGGSIIGCAPVGSAVTNLAVVRFTANQEGILWVHEYGHNAGNGHRSDDTRAVMFPSIGADHNVVDATESGRYLAGPLAGTGAVMAAGGCSCQGPAARPPADVRAFVSQHWIEGIPYGAASQYQADDARKLLEWLVDEPEQHEEFLPEIVTTLCFIGSEIAVRPLIDFVESRRAGQAVFNAKNAALIHLGDLVNASGSRAALDFLMGVASDMEKAKSLASPQAAMAAVDATIAGAAVPTVEALGAELAVSATFGLSLAGQPEAEQALGRLRSHPDAYASVSLAAVEAAELARTVRARGQKEYYRMKAEHGSAR</sequence>
<reference evidence="2" key="1">
    <citation type="journal article" date="2014" name="Int. J. Syst. Evol. Microbiol.">
        <title>Complete genome sequence of Corynebacterium casei LMG S-19264T (=DSM 44701T), isolated from a smear-ripened cheese.</title>
        <authorList>
            <consortium name="US DOE Joint Genome Institute (JGI-PGF)"/>
            <person name="Walter F."/>
            <person name="Albersmeier A."/>
            <person name="Kalinowski J."/>
            <person name="Ruckert C."/>
        </authorList>
    </citation>
    <scope>NUCLEOTIDE SEQUENCE</scope>
    <source>
        <strain evidence="2">KCTC 12343</strain>
    </source>
</reference>
<evidence type="ECO:0000313" key="2">
    <source>
        <dbReference type="EMBL" id="GGY59876.1"/>
    </source>
</evidence>
<evidence type="ECO:0000313" key="4">
    <source>
        <dbReference type="Proteomes" id="UP000292307"/>
    </source>
</evidence>
<dbReference type="Proteomes" id="UP000628442">
    <property type="component" value="Unassembled WGS sequence"/>
</dbReference>
<evidence type="ECO:0000313" key="5">
    <source>
        <dbReference type="Proteomes" id="UP000628442"/>
    </source>
</evidence>
<proteinExistence type="predicted"/>
<protein>
    <submittedName>
        <fullName evidence="2">Uncharacterized protein</fullName>
    </submittedName>
</protein>
<evidence type="ECO:0000256" key="1">
    <source>
        <dbReference type="SAM" id="MobiDB-lite"/>
    </source>
</evidence>
<dbReference type="AlphaFoldDB" id="A0A411WZP8"/>
<feature type="compositionally biased region" description="Gly residues" evidence="1">
    <location>
        <begin position="51"/>
        <end position="66"/>
    </location>
</feature>
<dbReference type="Proteomes" id="UP000292307">
    <property type="component" value="Chromosome"/>
</dbReference>
<dbReference type="OrthoDB" id="8736221at2"/>